<comment type="caution">
    <text evidence="2">The sequence shown here is derived from an EMBL/GenBank/DDBJ whole genome shotgun (WGS) entry which is preliminary data.</text>
</comment>
<accession>A0A699XGF8</accession>
<feature type="non-terminal residue" evidence="2">
    <location>
        <position position="92"/>
    </location>
</feature>
<name>A0A699XGF8_TANCI</name>
<protein>
    <submittedName>
        <fullName evidence="2">Uncharacterized protein</fullName>
    </submittedName>
</protein>
<gene>
    <name evidence="2" type="ORF">Tci_927910</name>
</gene>
<proteinExistence type="predicted"/>
<reference evidence="2" key="1">
    <citation type="journal article" date="2019" name="Sci. Rep.">
        <title>Draft genome of Tanacetum cinerariifolium, the natural source of mosquito coil.</title>
        <authorList>
            <person name="Yamashiro T."/>
            <person name="Shiraishi A."/>
            <person name="Satake H."/>
            <person name="Nakayama K."/>
        </authorList>
    </citation>
    <scope>NUCLEOTIDE SEQUENCE</scope>
</reference>
<feature type="non-terminal residue" evidence="2">
    <location>
        <position position="1"/>
    </location>
</feature>
<feature type="region of interest" description="Disordered" evidence="1">
    <location>
        <begin position="57"/>
        <end position="92"/>
    </location>
</feature>
<dbReference type="AlphaFoldDB" id="A0A699XGF8"/>
<feature type="compositionally biased region" description="Basic and acidic residues" evidence="1">
    <location>
        <begin position="13"/>
        <end position="27"/>
    </location>
</feature>
<evidence type="ECO:0000313" key="2">
    <source>
        <dbReference type="EMBL" id="GFD55941.1"/>
    </source>
</evidence>
<evidence type="ECO:0000256" key="1">
    <source>
        <dbReference type="SAM" id="MobiDB-lite"/>
    </source>
</evidence>
<feature type="region of interest" description="Disordered" evidence="1">
    <location>
        <begin position="1"/>
        <end position="40"/>
    </location>
</feature>
<dbReference type="EMBL" id="BKCJ011823626">
    <property type="protein sequence ID" value="GFD55941.1"/>
    <property type="molecule type" value="Genomic_DNA"/>
</dbReference>
<organism evidence="2">
    <name type="scientific">Tanacetum cinerariifolium</name>
    <name type="common">Dalmatian daisy</name>
    <name type="synonym">Chrysanthemum cinerariifolium</name>
    <dbReference type="NCBI Taxonomy" id="118510"/>
    <lineage>
        <taxon>Eukaryota</taxon>
        <taxon>Viridiplantae</taxon>
        <taxon>Streptophyta</taxon>
        <taxon>Embryophyta</taxon>
        <taxon>Tracheophyta</taxon>
        <taxon>Spermatophyta</taxon>
        <taxon>Magnoliopsida</taxon>
        <taxon>eudicotyledons</taxon>
        <taxon>Gunneridae</taxon>
        <taxon>Pentapetalae</taxon>
        <taxon>asterids</taxon>
        <taxon>campanulids</taxon>
        <taxon>Asterales</taxon>
        <taxon>Asteraceae</taxon>
        <taxon>Asteroideae</taxon>
        <taxon>Anthemideae</taxon>
        <taxon>Anthemidinae</taxon>
        <taxon>Tanacetum</taxon>
    </lineage>
</organism>
<sequence>AQDAPGQGLGDLWRADHRTADVHDSGAKHQRGLRSGGREYLPRPLLADDLWPDHRWPGRRHRGGRFAAGHEHRRWRRHADLPGPAFRCHPRQ</sequence>